<dbReference type="GO" id="GO:0008199">
    <property type="term" value="F:ferric iron binding"/>
    <property type="evidence" value="ECO:0007669"/>
    <property type="project" value="InterPro"/>
</dbReference>
<evidence type="ECO:0000256" key="1">
    <source>
        <dbReference type="ARBA" id="ARBA00008183"/>
    </source>
</evidence>
<dbReference type="PROSITE" id="PS50810">
    <property type="entry name" value="FRATAXIN_2"/>
    <property type="match status" value="1"/>
</dbReference>
<dbReference type="GO" id="GO:0016226">
    <property type="term" value="P:iron-sulfur cluster assembly"/>
    <property type="evidence" value="ECO:0007669"/>
    <property type="project" value="InterPro"/>
</dbReference>
<evidence type="ECO:0000313" key="3">
    <source>
        <dbReference type="EMBL" id="RKG81454.1"/>
    </source>
</evidence>
<comment type="caution">
    <text evidence="3">The sequence shown here is derived from an EMBL/GenBank/DDBJ whole genome shotgun (WGS) entry which is preliminary data.</text>
</comment>
<dbReference type="EMBL" id="RAVZ01000209">
    <property type="protein sequence ID" value="RKG81454.1"/>
    <property type="molecule type" value="Genomic_DNA"/>
</dbReference>
<dbReference type="GO" id="GO:0005737">
    <property type="term" value="C:cytoplasm"/>
    <property type="evidence" value="ECO:0007669"/>
    <property type="project" value="UniProtKB-ARBA"/>
</dbReference>
<proteinExistence type="inferred from homology"/>
<evidence type="ECO:0000313" key="4">
    <source>
        <dbReference type="Proteomes" id="UP000268094"/>
    </source>
</evidence>
<dbReference type="SUPFAM" id="SSF55387">
    <property type="entry name" value="Frataxin/Nqo15-like"/>
    <property type="match status" value="1"/>
</dbReference>
<keyword evidence="4" id="KW-1185">Reference proteome</keyword>
<keyword evidence="2" id="KW-0408">Iron</keyword>
<dbReference type="InterPro" id="IPR036524">
    <property type="entry name" value="Frataxin/CyaY_sf"/>
</dbReference>
<dbReference type="InterPro" id="IPR002908">
    <property type="entry name" value="Frataxin/CyaY"/>
</dbReference>
<evidence type="ECO:0000256" key="2">
    <source>
        <dbReference type="ARBA" id="ARBA00023004"/>
    </source>
</evidence>
<dbReference type="OrthoDB" id="285675at2"/>
<dbReference type="Pfam" id="PF01491">
    <property type="entry name" value="Frataxin_Cyay"/>
    <property type="match status" value="1"/>
</dbReference>
<sequence length="110" mass="12117">MMDEVRYNPLVAAAFKRILAAADAFDPDVLEADVTGDMVTLTAASREKCIINTQRAVRQLWVAGQGQGIHFDYDEASRTWKDDKGKGLELFAFVAGVVKHLTGQDLVYPS</sequence>
<dbReference type="NCBIfam" id="TIGR03421">
    <property type="entry name" value="FeS_CyaY"/>
    <property type="match status" value="1"/>
</dbReference>
<accession>A0A3A8INI5</accession>
<organism evidence="3 4">
    <name type="scientific">Corallococcus terminator</name>
    <dbReference type="NCBI Taxonomy" id="2316733"/>
    <lineage>
        <taxon>Bacteria</taxon>
        <taxon>Pseudomonadati</taxon>
        <taxon>Myxococcota</taxon>
        <taxon>Myxococcia</taxon>
        <taxon>Myxococcales</taxon>
        <taxon>Cystobacterineae</taxon>
        <taxon>Myxococcaceae</taxon>
        <taxon>Corallococcus</taxon>
    </lineage>
</organism>
<gene>
    <name evidence="3" type="primary">cyaY</name>
    <name evidence="3" type="ORF">D7V88_26245</name>
</gene>
<reference evidence="4" key="1">
    <citation type="submission" date="2018-09" db="EMBL/GenBank/DDBJ databases">
        <authorList>
            <person name="Livingstone P.G."/>
            <person name="Whitworth D.E."/>
        </authorList>
    </citation>
    <scope>NUCLEOTIDE SEQUENCE [LARGE SCALE GENOMIC DNA]</scope>
    <source>
        <strain evidence="4">CA054A</strain>
    </source>
</reference>
<dbReference type="Gene3D" id="3.30.920.10">
    <property type="entry name" value="Frataxin/CyaY"/>
    <property type="match status" value="1"/>
</dbReference>
<dbReference type="AlphaFoldDB" id="A0A3A8INI5"/>
<comment type="similarity">
    <text evidence="1">Belongs to the frataxin family.</text>
</comment>
<dbReference type="RefSeq" id="WP_120543372.1">
    <property type="nucleotide sequence ID" value="NZ_RAVZ01000209.1"/>
</dbReference>
<dbReference type="SMART" id="SM01219">
    <property type="entry name" value="Frataxin_Cyay"/>
    <property type="match status" value="1"/>
</dbReference>
<dbReference type="Proteomes" id="UP000268094">
    <property type="component" value="Unassembled WGS sequence"/>
</dbReference>
<name>A0A3A8INI5_9BACT</name>
<protein>
    <submittedName>
        <fullName evidence="3">Iron donor protein CyaY</fullName>
    </submittedName>
</protein>